<protein>
    <submittedName>
        <fullName evidence="1">Uncharacterized protein</fullName>
    </submittedName>
</protein>
<gene>
    <name evidence="1" type="ORF">SS1G_06833</name>
</gene>
<proteinExistence type="predicted"/>
<sequence length="88" mass="9723">MAVLSECVGDSGVDMVSVLEDSDGIESANVLHISTIRGYTIIEESRGVLFEAQPDHDFGMLISREVFNWPLILEKSLHSIEIRFKAAS</sequence>
<dbReference type="Proteomes" id="UP000001312">
    <property type="component" value="Unassembled WGS sequence"/>
</dbReference>
<dbReference type="RefSeq" id="XP_001592592.1">
    <property type="nucleotide sequence ID" value="XM_001592542.1"/>
</dbReference>
<organism evidence="1 2">
    <name type="scientific">Sclerotinia sclerotiorum (strain ATCC 18683 / 1980 / Ss-1)</name>
    <name type="common">White mold</name>
    <name type="synonym">Whetzelinia sclerotiorum</name>
    <dbReference type="NCBI Taxonomy" id="665079"/>
    <lineage>
        <taxon>Eukaryota</taxon>
        <taxon>Fungi</taxon>
        <taxon>Dikarya</taxon>
        <taxon>Ascomycota</taxon>
        <taxon>Pezizomycotina</taxon>
        <taxon>Leotiomycetes</taxon>
        <taxon>Helotiales</taxon>
        <taxon>Sclerotiniaceae</taxon>
        <taxon>Sclerotinia</taxon>
    </lineage>
</organism>
<keyword evidence="2" id="KW-1185">Reference proteome</keyword>
<evidence type="ECO:0000313" key="1">
    <source>
        <dbReference type="EMBL" id="EDO04350.1"/>
    </source>
</evidence>
<dbReference type="EMBL" id="CH476628">
    <property type="protein sequence ID" value="EDO04350.1"/>
    <property type="molecule type" value="Genomic_DNA"/>
</dbReference>
<accession>A7END4</accession>
<dbReference type="AlphaFoldDB" id="A7END4"/>
<name>A7END4_SCLS1</name>
<reference evidence="2" key="1">
    <citation type="journal article" date="2011" name="PLoS Genet.">
        <title>Genomic analysis of the necrotrophic fungal pathogens Sclerotinia sclerotiorum and Botrytis cinerea.</title>
        <authorList>
            <person name="Amselem J."/>
            <person name="Cuomo C.A."/>
            <person name="van Kan J.A."/>
            <person name="Viaud M."/>
            <person name="Benito E.P."/>
            <person name="Couloux A."/>
            <person name="Coutinho P.M."/>
            <person name="de Vries R.P."/>
            <person name="Dyer P.S."/>
            <person name="Fillinger S."/>
            <person name="Fournier E."/>
            <person name="Gout L."/>
            <person name="Hahn M."/>
            <person name="Kohn L."/>
            <person name="Lapalu N."/>
            <person name="Plummer K.M."/>
            <person name="Pradier J.M."/>
            <person name="Quevillon E."/>
            <person name="Sharon A."/>
            <person name="Simon A."/>
            <person name="ten Have A."/>
            <person name="Tudzynski B."/>
            <person name="Tudzynski P."/>
            <person name="Wincker P."/>
            <person name="Andrew M."/>
            <person name="Anthouard V."/>
            <person name="Beever R.E."/>
            <person name="Beffa R."/>
            <person name="Benoit I."/>
            <person name="Bouzid O."/>
            <person name="Brault B."/>
            <person name="Chen Z."/>
            <person name="Choquer M."/>
            <person name="Collemare J."/>
            <person name="Cotton P."/>
            <person name="Danchin E.G."/>
            <person name="Da Silva C."/>
            <person name="Gautier A."/>
            <person name="Giraud C."/>
            <person name="Giraud T."/>
            <person name="Gonzalez C."/>
            <person name="Grossetete S."/>
            <person name="Guldener U."/>
            <person name="Henrissat B."/>
            <person name="Howlett B.J."/>
            <person name="Kodira C."/>
            <person name="Kretschmer M."/>
            <person name="Lappartient A."/>
            <person name="Leroch M."/>
            <person name="Levis C."/>
            <person name="Mauceli E."/>
            <person name="Neuveglise C."/>
            <person name="Oeser B."/>
            <person name="Pearson M."/>
            <person name="Poulain J."/>
            <person name="Poussereau N."/>
            <person name="Quesneville H."/>
            <person name="Rascle C."/>
            <person name="Schumacher J."/>
            <person name="Segurens B."/>
            <person name="Sexton A."/>
            <person name="Silva E."/>
            <person name="Sirven C."/>
            <person name="Soanes D.M."/>
            <person name="Talbot N.J."/>
            <person name="Templeton M."/>
            <person name="Yandava C."/>
            <person name="Yarden O."/>
            <person name="Zeng Q."/>
            <person name="Rollins J.A."/>
            <person name="Lebrun M.H."/>
            <person name="Dickman M."/>
        </authorList>
    </citation>
    <scope>NUCLEOTIDE SEQUENCE [LARGE SCALE GENOMIC DNA]</scope>
    <source>
        <strain evidence="2">ATCC 18683 / 1980 / Ss-1</strain>
    </source>
</reference>
<dbReference type="GeneID" id="5488505"/>
<dbReference type="KEGG" id="ssl:SS1G_06833"/>
<evidence type="ECO:0000313" key="2">
    <source>
        <dbReference type="Proteomes" id="UP000001312"/>
    </source>
</evidence>
<dbReference type="InParanoid" id="A7END4"/>